<dbReference type="SUPFAM" id="SSF54534">
    <property type="entry name" value="FKBP-like"/>
    <property type="match status" value="1"/>
</dbReference>
<evidence type="ECO:0000256" key="2">
    <source>
        <dbReference type="ARBA" id="ARBA00013729"/>
    </source>
</evidence>
<dbReference type="EMBL" id="DF968180">
    <property type="protein sequence ID" value="GAP39844.1"/>
    <property type="molecule type" value="Genomic_DNA"/>
</dbReference>
<keyword evidence="3 8" id="KW-0805">Transcription regulation</keyword>
<protein>
    <recommendedName>
        <fullName evidence="2 8">Transcription elongation factor GreA</fullName>
    </recommendedName>
    <alternativeName>
        <fullName evidence="7 8">Transcript cleavage factor GreA</fullName>
    </alternativeName>
</protein>
<dbReference type="GO" id="GO:0003677">
    <property type="term" value="F:DNA binding"/>
    <property type="evidence" value="ECO:0007669"/>
    <property type="project" value="UniProtKB-UniRule"/>
</dbReference>
<evidence type="ECO:0000256" key="1">
    <source>
        <dbReference type="ARBA" id="ARBA00008213"/>
    </source>
</evidence>
<reference evidence="12" key="1">
    <citation type="journal article" date="2015" name="Genome Announc.">
        <title>Draft Genome Sequence of Anaerolineae Strain TC1, a Novel Isolate from a Methanogenic Wastewater Treatment System.</title>
        <authorList>
            <person name="Matsuura N."/>
            <person name="Tourlousse D.M."/>
            <person name="Sun L."/>
            <person name="Toyonaga M."/>
            <person name="Kuroda K."/>
            <person name="Ohashi A."/>
            <person name="Cruz R."/>
            <person name="Yamaguchi T."/>
            <person name="Sekiguchi Y."/>
        </authorList>
    </citation>
    <scope>NUCLEOTIDE SEQUENCE [LARGE SCALE GENOMIC DNA]</scope>
    <source>
        <strain evidence="12">TC1</strain>
    </source>
</reference>
<dbReference type="InterPro" id="IPR001437">
    <property type="entry name" value="Tscrpt_elong_fac_GreA/B_C"/>
</dbReference>
<evidence type="ECO:0000259" key="10">
    <source>
        <dbReference type="Pfam" id="PF01272"/>
    </source>
</evidence>
<dbReference type="InterPro" id="IPR022691">
    <property type="entry name" value="Tscrpt_elong_fac_GreA/B_N"/>
</dbReference>
<dbReference type="Pfam" id="PF01272">
    <property type="entry name" value="GreA_GreB"/>
    <property type="match status" value="1"/>
</dbReference>
<dbReference type="PIRSF" id="PIRSF006092">
    <property type="entry name" value="GreA_GreB"/>
    <property type="match status" value="1"/>
</dbReference>
<evidence type="ECO:0000313" key="13">
    <source>
        <dbReference type="Proteomes" id="UP000053370"/>
    </source>
</evidence>
<proteinExistence type="inferred from homology"/>
<dbReference type="GO" id="GO:0070063">
    <property type="term" value="F:RNA polymerase binding"/>
    <property type="evidence" value="ECO:0007669"/>
    <property type="project" value="InterPro"/>
</dbReference>
<dbReference type="InterPro" id="IPR028624">
    <property type="entry name" value="Tscrpt_elong_fac_GreA/B"/>
</dbReference>
<dbReference type="HAMAP" id="MF_00105">
    <property type="entry name" value="GreA_GreB"/>
    <property type="match status" value="1"/>
</dbReference>
<dbReference type="GO" id="GO:0006354">
    <property type="term" value="P:DNA-templated transcription elongation"/>
    <property type="evidence" value="ECO:0007669"/>
    <property type="project" value="TreeGrafter"/>
</dbReference>
<dbReference type="NCBIfam" id="NF001263">
    <property type="entry name" value="PRK00226.1-4"/>
    <property type="match status" value="1"/>
</dbReference>
<dbReference type="PANTHER" id="PTHR30437">
    <property type="entry name" value="TRANSCRIPTION ELONGATION FACTOR GREA"/>
    <property type="match status" value="1"/>
</dbReference>
<evidence type="ECO:0000256" key="7">
    <source>
        <dbReference type="ARBA" id="ARBA00030776"/>
    </source>
</evidence>
<evidence type="ECO:0000313" key="12">
    <source>
        <dbReference type="EMBL" id="GAP39844.1"/>
    </source>
</evidence>
<dbReference type="STRING" id="1678840.ATC1_12380"/>
<dbReference type="SUPFAM" id="SSF46557">
    <property type="entry name" value="GreA transcript cleavage protein, N-terminal domain"/>
    <property type="match status" value="1"/>
</dbReference>
<dbReference type="InterPro" id="IPR036805">
    <property type="entry name" value="Tscrpt_elong_fac_GreA/B_N_sf"/>
</dbReference>
<feature type="domain" description="Transcription elongation factor GreA/GreB C-terminal" evidence="10">
    <location>
        <begin position="83"/>
        <end position="156"/>
    </location>
</feature>
<dbReference type="PANTHER" id="PTHR30437:SF4">
    <property type="entry name" value="TRANSCRIPTION ELONGATION FACTOR GREA"/>
    <property type="match status" value="1"/>
</dbReference>
<dbReference type="GO" id="GO:0003746">
    <property type="term" value="F:translation elongation factor activity"/>
    <property type="evidence" value="ECO:0007669"/>
    <property type="project" value="UniProtKB-KW"/>
</dbReference>
<keyword evidence="12" id="KW-0251">Elongation factor</keyword>
<evidence type="ECO:0000256" key="5">
    <source>
        <dbReference type="ARBA" id="ARBA00023163"/>
    </source>
</evidence>
<dbReference type="FunFam" id="1.10.287.180:FF:000001">
    <property type="entry name" value="Transcription elongation factor GreA"/>
    <property type="match status" value="1"/>
</dbReference>
<dbReference type="NCBIfam" id="TIGR01462">
    <property type="entry name" value="greA"/>
    <property type="match status" value="1"/>
</dbReference>
<dbReference type="PROSITE" id="PS00830">
    <property type="entry name" value="GREAB_2"/>
    <property type="match status" value="1"/>
</dbReference>
<keyword evidence="13" id="KW-1185">Reference proteome</keyword>
<dbReference type="Proteomes" id="UP000053370">
    <property type="component" value="Unassembled WGS sequence"/>
</dbReference>
<dbReference type="InterPro" id="IPR036953">
    <property type="entry name" value="GreA/GreB_C_sf"/>
</dbReference>
<evidence type="ECO:0000259" key="11">
    <source>
        <dbReference type="Pfam" id="PF03449"/>
    </source>
</evidence>
<comment type="similarity">
    <text evidence="1 8 9">Belongs to the GreA/GreB family.</text>
</comment>
<dbReference type="AlphaFoldDB" id="A0A0K8PBF1"/>
<keyword evidence="12" id="KW-0648">Protein biosynthesis</keyword>
<organism evidence="12">
    <name type="scientific">Flexilinea flocculi</name>
    <dbReference type="NCBI Taxonomy" id="1678840"/>
    <lineage>
        <taxon>Bacteria</taxon>
        <taxon>Bacillati</taxon>
        <taxon>Chloroflexota</taxon>
        <taxon>Anaerolineae</taxon>
        <taxon>Anaerolineales</taxon>
        <taxon>Anaerolineaceae</taxon>
        <taxon>Flexilinea</taxon>
    </lineage>
</organism>
<dbReference type="InterPro" id="IPR023459">
    <property type="entry name" value="Tscrpt_elong_fac_GreA/B_fam"/>
</dbReference>
<dbReference type="Pfam" id="PF03449">
    <property type="entry name" value="GreA_GreB_N"/>
    <property type="match status" value="1"/>
</dbReference>
<dbReference type="InterPro" id="IPR018151">
    <property type="entry name" value="TF_GreA/GreB_CS"/>
</dbReference>
<dbReference type="Gene3D" id="3.10.50.30">
    <property type="entry name" value="Transcription elongation factor, GreA/GreB, C-terminal domain"/>
    <property type="match status" value="1"/>
</dbReference>
<comment type="function">
    <text evidence="6 8 9">Necessary for efficient RNA polymerase transcription elongation past template-encoded arresting sites. The arresting sites in DNA have the property of trapping a certain fraction of elongating RNA polymerases that pass through, resulting in locked ternary complexes. Cleavage of the nascent transcript by cleavage factors such as GreA or GreB allows the resumption of elongation from the new 3'terminus. GreA releases sequences of 2 to 3 nucleotides.</text>
</comment>
<feature type="domain" description="Transcription elongation factor GreA/GreB N-terminal" evidence="11">
    <location>
        <begin position="5"/>
        <end position="76"/>
    </location>
</feature>
<dbReference type="InterPro" id="IPR006359">
    <property type="entry name" value="Tscrpt_elong_fac_GreA"/>
</dbReference>
<evidence type="ECO:0000256" key="3">
    <source>
        <dbReference type="ARBA" id="ARBA00023015"/>
    </source>
</evidence>
<accession>A0A0K8PBF1</accession>
<evidence type="ECO:0000256" key="9">
    <source>
        <dbReference type="RuleBase" id="RU000556"/>
    </source>
</evidence>
<name>A0A0K8PBF1_9CHLR</name>
<gene>
    <name evidence="8" type="primary">greA</name>
    <name evidence="12" type="ORF">ATC1_12380</name>
</gene>
<evidence type="ECO:0000256" key="4">
    <source>
        <dbReference type="ARBA" id="ARBA00023125"/>
    </source>
</evidence>
<dbReference type="Gene3D" id="1.10.287.180">
    <property type="entry name" value="Transcription elongation factor, GreA/GreB, N-terminal domain"/>
    <property type="match status" value="1"/>
</dbReference>
<keyword evidence="4 8" id="KW-0238">DNA-binding</keyword>
<keyword evidence="5 8" id="KW-0804">Transcription</keyword>
<dbReference type="PATRIC" id="fig|1678840.3.peg.952"/>
<evidence type="ECO:0000256" key="8">
    <source>
        <dbReference type="HAMAP-Rule" id="MF_00105"/>
    </source>
</evidence>
<evidence type="ECO:0000256" key="6">
    <source>
        <dbReference type="ARBA" id="ARBA00024916"/>
    </source>
</evidence>
<sequence length="156" mass="17045">MANTILTREGYEKLVAELDFLRNVKRAEVSERLRSAIEGGGDDLLENAEYEAAKNEQSFTEGRIKELEYLVAVARVVDSSESSEIIEVGSKIEISEEGSDIVESYIIVGAPEANPEENKISNESPIGKAVIGHKKGDIVQVSAPIGSYNIKIINIH</sequence>
<dbReference type="OrthoDB" id="9808774at2"/>
<dbReference type="GO" id="GO:0032784">
    <property type="term" value="P:regulation of DNA-templated transcription elongation"/>
    <property type="evidence" value="ECO:0007669"/>
    <property type="project" value="UniProtKB-UniRule"/>
</dbReference>